<reference evidence="2 3" key="1">
    <citation type="submission" date="2020-08" db="EMBL/GenBank/DDBJ databases">
        <title>Genomic Encyclopedia of Type Strains, Phase IV (KMG-V): Genome sequencing to study the core and pangenomes of soil and plant-associated prokaryotes.</title>
        <authorList>
            <person name="Whitman W."/>
        </authorList>
    </citation>
    <scope>NUCLEOTIDE SEQUENCE [LARGE SCALE GENOMIC DNA]</scope>
    <source>
        <strain evidence="2 3">SEMIA 4013</strain>
    </source>
</reference>
<proteinExistence type="predicted"/>
<feature type="compositionally biased region" description="Basic and acidic residues" evidence="1">
    <location>
        <begin position="110"/>
        <end position="120"/>
    </location>
</feature>
<dbReference type="AlphaFoldDB" id="A0AAW3USY5"/>
<dbReference type="EMBL" id="JACIIK010000003">
    <property type="protein sequence ID" value="MBB6200811.1"/>
    <property type="molecule type" value="Genomic_DNA"/>
</dbReference>
<gene>
    <name evidence="2" type="ORF">GGD69_001660</name>
</gene>
<dbReference type="Proteomes" id="UP000518681">
    <property type="component" value="Unassembled WGS sequence"/>
</dbReference>
<feature type="region of interest" description="Disordered" evidence="1">
    <location>
        <begin position="106"/>
        <end position="136"/>
    </location>
</feature>
<evidence type="ECO:0000313" key="3">
    <source>
        <dbReference type="Proteomes" id="UP000518681"/>
    </source>
</evidence>
<name>A0AAW3USY5_9BURK</name>
<comment type="caution">
    <text evidence="2">The sequence shown here is derived from an EMBL/GenBank/DDBJ whole genome shotgun (WGS) entry which is preliminary data.</text>
</comment>
<evidence type="ECO:0000256" key="1">
    <source>
        <dbReference type="SAM" id="MobiDB-lite"/>
    </source>
</evidence>
<accession>A0AAW3USY5</accession>
<organism evidence="2 3">
    <name type="scientific">Paraburkholderia fungorum</name>
    <dbReference type="NCBI Taxonomy" id="134537"/>
    <lineage>
        <taxon>Bacteria</taxon>
        <taxon>Pseudomonadati</taxon>
        <taxon>Pseudomonadota</taxon>
        <taxon>Betaproteobacteria</taxon>
        <taxon>Burkholderiales</taxon>
        <taxon>Burkholderiaceae</taxon>
        <taxon>Paraburkholderia</taxon>
    </lineage>
</organism>
<evidence type="ECO:0000313" key="2">
    <source>
        <dbReference type="EMBL" id="MBB6200811.1"/>
    </source>
</evidence>
<feature type="compositionally biased region" description="Basic residues" evidence="1">
    <location>
        <begin position="121"/>
        <end position="136"/>
    </location>
</feature>
<protein>
    <submittedName>
        <fullName evidence="2">Uncharacterized protein</fullName>
    </submittedName>
</protein>
<sequence>MHGLACQLVPFEVCKRLLLGINRLVASARSNRHPFRAVSPHRQCGLLSNQDKHRWKKKIYRSVEINRPGSVDSIIGCPASNQALPAPVTIAASHLTVRKLEVLLTSGDSPRGRDHRERPITHSRRSKSSTNCRRRRPSPRALCRCQMVPLGSRFDDGSERGRPQNCSTSAACQVHTGKYQTC</sequence>